<dbReference type="InterPro" id="IPR046852">
    <property type="entry name" value="Neurobeachin_a-sol"/>
</dbReference>
<dbReference type="Pfam" id="PF06469">
    <property type="entry name" value="DUF1088"/>
    <property type="match status" value="1"/>
</dbReference>
<accession>A0A5A9N0U6</accession>
<dbReference type="EMBL" id="SOYY01000025">
    <property type="protein sequence ID" value="KAA0702167.1"/>
    <property type="molecule type" value="Genomic_DNA"/>
</dbReference>
<dbReference type="Pfam" id="PF13385">
    <property type="entry name" value="Laminin_G_3"/>
    <property type="match status" value="1"/>
</dbReference>
<dbReference type="SUPFAM" id="SSF49899">
    <property type="entry name" value="Concanavalin A-like lectins/glucanases"/>
    <property type="match status" value="1"/>
</dbReference>
<dbReference type="InterPro" id="IPR023362">
    <property type="entry name" value="PH-BEACH_dom"/>
</dbReference>
<evidence type="ECO:0000313" key="5">
    <source>
        <dbReference type="Proteomes" id="UP000324632"/>
    </source>
</evidence>
<dbReference type="GO" id="GO:0016020">
    <property type="term" value="C:membrane"/>
    <property type="evidence" value="ECO:0007669"/>
    <property type="project" value="TreeGrafter"/>
</dbReference>
<dbReference type="GO" id="GO:0008104">
    <property type="term" value="P:intracellular protein localization"/>
    <property type="evidence" value="ECO:0007669"/>
    <property type="project" value="TreeGrafter"/>
</dbReference>
<name>A0A5A9N0U6_9TELE</name>
<dbReference type="FunFam" id="2.60.120.200:FF:000010">
    <property type="entry name" value="neurobeachin isoform X2"/>
    <property type="match status" value="1"/>
</dbReference>
<sequence>MASVQPVATPFDREPASGHRQHGPAAASSSGIGDTMRMSCSGSVVLPAGVINPSVPIRNIKMKFAVLAGLIQVGEVGNRDIVETVLNLSISCHGQGSINVMSDYCENANSSFKRRVELVGGEFDLEVNFIIQDSEGIICMLELLEQCEITCQAEIWSMFTALLRKSVRNLQTCTEVGLIQRLLLKMSSADDMIADLLVDMLGVLASYSITVKELKLLFSMLRGEGGLWPRHAVKLLSVLTQMAQRHGPDTFFNFPGRCAAAIALPPIAKWPYQNGFTLNTWFRMDPLNNINVDKDKPYLYCFRTSKGIGYSAHFVGNCLIVTSLKSKGKGFQHCVKYDFQPRKWYMISIVHIYNRWRNSEIRCYVNGQLVSYGDMAWHVNTNDSYDKCFLGSSETADANRVFCGQLGAIYVFSEALNPAQIFAIHQLGPGYKSTFKFKSESDIHLADHHKQVLYDGKLANSVSFTYNAKATDAQLCLESSPRENSSIFVHSPHALMLQDVKAIITHSIHSAIHSIGGIQVLFPLFAQLDFHQHNESQVESTVCSTLLAFLMELLKSSVAMQEQMLGGKGFLVIGYLLEKSSRVHITRAVLEQFLSFAKYLDGLTHGAPLLKQLCDHILFNAAIWIHTPAKVQLSLYTYLSAEFIGTATIYNTIRRVGTVLQIMHILKYYYWALNPNHTSGITPKGLDGPRPSQKEITSLRAFMLLFLKQLILKDRGVKEDELQSILNYLLTMHEDENLHDVLQLLVALMSESPASMIPAFDQRNGIRVVYKLLASKSESIRVQALKVLAYFLKHLGHKRKVEIMHTNSLFTLLGERLMVHSNTLSITMYNTLYEILTEQVCTQVVHKPHPEPDSTVKIQNPMILKVVATLLKSSTPSADLMEVRRLFLSDMIKLFSNSRENRRCLLQCSVWQDWMFSLGYINPKNSEEQKITEMVYTIFRILLYHAIKHEWGGWRVWVDTLSIAHSKVTYEAHKEYLAKMYEEYQRQEEENIKKGKKGLVSTISGLSTQASAIKGTLELDPDSQTQTPESEADESETTDPGRNLLTEAKNLDGENSASDVHVEVHDLLVDIKAEKVEATEVKMDDMDLLHETLGVTENGSLVEVDCLLDNVYSAAVEKINSSVNSVLVPQSNLEDKTTGPLINLADEKDPISSNSTFLFGTMACSSGENLLPEIGPSESFPLSGVEPQVHTSSTDLGLLALMAKSSTALDANPTVLEEDSFELQSAVTGLGISERESLSKCPGQIEPLAGELEAEVLVAKSGADITSDTDKSDDGKDIEIKKIQTTATTQSLNTQSGNHLDRDLRVDLGFRGMPMTEEQRRQFSPGPRTTMFRIPEFKWSPMHQRLLTDLLFALESDLHVWRSHSTKSVMDFVNSNENIIFVHNTIHLISQMVDNIIIACGGILPLLSAATSPSAEMEGIEATQGMSTETAVIFLTRLMAMVDVLVFASSLNFSEIEAEKNMSSGGLMRQCLRLVCCVAVRNCLECRKRQRDRHLKSSLSSFKSQDGLQNVSSTNKTTIESFPSNVSPIKDPDRLLQDVDINRLRAAVFRDVDDSKQAQFLALAVVYFISVLMVSKYRDILEPQRETFRPISQSGRGIRQEINSPMSTENPSSLSYAHKEAVYESRTLLHSDSGLGDDQMAGVMNGADLDLCVRSPNGMSGLLCTLSSEVKDHLSEPSTVDHLKPASSISSISQASKGINVKEILKSLVAAPVETGESGPDPLPYTDHLAMKREAQAMLPMQFHSFDRSVVVQAKKPLSGVTVNTVGSSGSSCALASSSTPNIFAAASTTPKSMINTTGATETSASSSASFVNGDTSKNLPAVQTVAPMPEDTMENMSSITTKLERALEKVAPLLREIFVDFAPFLSRTLLGSHGQELLIEGALFTHNYPSSITQYGTRGQAPARPPSRPPFTGGNYTPFTLGQPLSACECKYEASGRNTAALVKAGRPSLVCMKSSTSVVELVMLLCSQEWQNSIQKNAGLAFIELINEGRLLCHAMKDHIVRVANEAEFILNRQRAEDVHKHAEFESNCAQYAADRKEEETMCDHLISASKHRDHVTANQLKQKIVNILTNKHGAWGAVAQSEMHDFWRLDYWEDDLRRRRRFIRNPFGSTHLDITCKSLEDYVPEEDESLRGRKGFRGQAVFSQISETELMLEGDDDAASLLQEKEVDNLAGPVVLSTPAQIIAPVIVARGTLSITTTEIYFEVDEEDPAFRRIDAKISLNAFLNQ</sequence>
<dbReference type="InterPro" id="IPR011993">
    <property type="entry name" value="PH-like_dom_sf"/>
</dbReference>
<dbReference type="PANTHER" id="PTHR13743:SF62">
    <property type="entry name" value="NEUROBEACHIN"/>
    <property type="match status" value="1"/>
</dbReference>
<dbReference type="GO" id="GO:0019901">
    <property type="term" value="F:protein kinase binding"/>
    <property type="evidence" value="ECO:0007669"/>
    <property type="project" value="TreeGrafter"/>
</dbReference>
<feature type="region of interest" description="Disordered" evidence="2">
    <location>
        <begin position="1896"/>
        <end position="1916"/>
    </location>
</feature>
<gene>
    <name evidence="4" type="ORF">E1301_Tti011060</name>
</gene>
<comment type="caution">
    <text evidence="4">The sequence shown here is derived from an EMBL/GenBank/DDBJ whole genome shotgun (WGS) entry which is preliminary data.</text>
</comment>
<dbReference type="InterPro" id="IPR031570">
    <property type="entry name" value="NBEA/BDCP_DUF4704"/>
</dbReference>
<dbReference type="InterPro" id="IPR010508">
    <property type="entry name" value="NBEA-like_DUF1088"/>
</dbReference>
<feature type="domain" description="BEACH-type PH" evidence="3">
    <location>
        <begin position="2172"/>
        <end position="2229"/>
    </location>
</feature>
<dbReference type="Gene3D" id="2.60.120.200">
    <property type="match status" value="1"/>
</dbReference>
<dbReference type="SUPFAM" id="SSF48371">
    <property type="entry name" value="ARM repeat"/>
    <property type="match status" value="1"/>
</dbReference>
<proteinExistence type="predicted"/>
<feature type="region of interest" description="Disordered" evidence="2">
    <location>
        <begin position="1015"/>
        <end position="1046"/>
    </location>
</feature>
<organism evidence="4 5">
    <name type="scientific">Triplophysa tibetana</name>
    <dbReference type="NCBI Taxonomy" id="1572043"/>
    <lineage>
        <taxon>Eukaryota</taxon>
        <taxon>Metazoa</taxon>
        <taxon>Chordata</taxon>
        <taxon>Craniata</taxon>
        <taxon>Vertebrata</taxon>
        <taxon>Euteleostomi</taxon>
        <taxon>Actinopterygii</taxon>
        <taxon>Neopterygii</taxon>
        <taxon>Teleostei</taxon>
        <taxon>Ostariophysi</taxon>
        <taxon>Cypriniformes</taxon>
        <taxon>Nemacheilidae</taxon>
        <taxon>Triplophysa</taxon>
    </lineage>
</organism>
<dbReference type="Gene3D" id="2.30.29.30">
    <property type="entry name" value="Pleckstrin-homology domain (PH domain)/Phosphotyrosine-binding domain (PTB)"/>
    <property type="match status" value="1"/>
</dbReference>
<evidence type="ECO:0000256" key="2">
    <source>
        <dbReference type="SAM" id="MobiDB-lite"/>
    </source>
</evidence>
<keyword evidence="1" id="KW-0853">WD repeat</keyword>
<evidence type="ECO:0000256" key="1">
    <source>
        <dbReference type="ARBA" id="ARBA00022574"/>
    </source>
</evidence>
<feature type="region of interest" description="Disordered" evidence="2">
    <location>
        <begin position="1"/>
        <end position="33"/>
    </location>
</feature>
<protein>
    <submittedName>
        <fullName evidence="4">Neurobeachin Lysosomal-trafficking regulator 2</fullName>
    </submittedName>
</protein>
<dbReference type="InterPro" id="IPR050865">
    <property type="entry name" value="BEACH_Domain"/>
</dbReference>
<dbReference type="Pfam" id="PF15787">
    <property type="entry name" value="DUF4704"/>
    <property type="match status" value="1"/>
</dbReference>
<evidence type="ECO:0000313" key="4">
    <source>
        <dbReference type="EMBL" id="KAA0702167.1"/>
    </source>
</evidence>
<dbReference type="Pfam" id="PF20425">
    <property type="entry name" value="Neurobeachin"/>
    <property type="match status" value="1"/>
</dbReference>
<dbReference type="InterPro" id="IPR013320">
    <property type="entry name" value="ConA-like_dom_sf"/>
</dbReference>
<dbReference type="Proteomes" id="UP000324632">
    <property type="component" value="Chromosome 25"/>
</dbReference>
<keyword evidence="5" id="KW-1185">Reference proteome</keyword>
<dbReference type="PANTHER" id="PTHR13743">
    <property type="entry name" value="BEIGE/BEACH-RELATED"/>
    <property type="match status" value="1"/>
</dbReference>
<dbReference type="GO" id="GO:0005829">
    <property type="term" value="C:cytosol"/>
    <property type="evidence" value="ECO:0007669"/>
    <property type="project" value="TreeGrafter"/>
</dbReference>
<dbReference type="PROSITE" id="PS51783">
    <property type="entry name" value="PH_BEACH"/>
    <property type="match status" value="1"/>
</dbReference>
<reference evidence="4 5" key="1">
    <citation type="journal article" date="2019" name="Mol. Ecol. Resour.">
        <title>Chromosome-level genome assembly of Triplophysa tibetana, a fish adapted to the harsh high-altitude environment of the Tibetan Plateau.</title>
        <authorList>
            <person name="Yang X."/>
            <person name="Liu H."/>
            <person name="Ma Z."/>
            <person name="Zou Y."/>
            <person name="Zou M."/>
            <person name="Mao Y."/>
            <person name="Li X."/>
            <person name="Wang H."/>
            <person name="Chen T."/>
            <person name="Wang W."/>
            <person name="Yang R."/>
        </authorList>
    </citation>
    <scope>NUCLEOTIDE SEQUENCE [LARGE SCALE GENOMIC DNA]</scope>
    <source>
        <strain evidence="4">TTIB1903HZAU</strain>
        <tissue evidence="4">Muscle</tissue>
    </source>
</reference>
<evidence type="ECO:0000259" key="3">
    <source>
        <dbReference type="PROSITE" id="PS51783"/>
    </source>
</evidence>
<dbReference type="InterPro" id="IPR016024">
    <property type="entry name" value="ARM-type_fold"/>
</dbReference>